<name>A0A9Q9EKQ9_9PEZI</name>
<feature type="region of interest" description="Disordered" evidence="1">
    <location>
        <begin position="256"/>
        <end position="280"/>
    </location>
</feature>
<dbReference type="AlphaFoldDB" id="A0A9Q9EKQ9"/>
<keyword evidence="3" id="KW-1185">Reference proteome</keyword>
<feature type="region of interest" description="Disordered" evidence="1">
    <location>
        <begin position="150"/>
        <end position="170"/>
    </location>
</feature>
<gene>
    <name evidence="2" type="ORF">Slin15195_G059570</name>
</gene>
<evidence type="ECO:0000256" key="1">
    <source>
        <dbReference type="SAM" id="MobiDB-lite"/>
    </source>
</evidence>
<evidence type="ECO:0000313" key="3">
    <source>
        <dbReference type="Proteomes" id="UP001056384"/>
    </source>
</evidence>
<accession>A0A9Q9EKQ9</accession>
<feature type="region of interest" description="Disordered" evidence="1">
    <location>
        <begin position="22"/>
        <end position="49"/>
    </location>
</feature>
<feature type="compositionally biased region" description="Basic and acidic residues" evidence="1">
    <location>
        <begin position="271"/>
        <end position="280"/>
    </location>
</feature>
<sequence length="280" mass="31280">MFPVTKRKDSVRGAGLLLPSTKSFQADTMTTEPRSTATTARSSQPLDRRSRRIKSITTELCHNTHYRGRFTSGTIIGWYTHPSLWEKWANRKFRAYRKIYKKAAPRLPRLSAAVRTKYRQLVQGRISTDFILTDFEQGLLRGGVARDAAAAAARETEEGEGGEGLEERTEGETQLEAILRALKPATTTTTAAVSTQSSAAIHPDRLAMMSGDDDGDERVPVGTDYDAVLRAQRQQWLAERHNRQLEKETIRETGESMWTKPGEDYSFLGEAEGREGGMLG</sequence>
<feature type="compositionally biased region" description="Polar residues" evidence="1">
    <location>
        <begin position="22"/>
        <end position="45"/>
    </location>
</feature>
<organism evidence="2 3">
    <name type="scientific">Septoria linicola</name>
    <dbReference type="NCBI Taxonomy" id="215465"/>
    <lineage>
        <taxon>Eukaryota</taxon>
        <taxon>Fungi</taxon>
        <taxon>Dikarya</taxon>
        <taxon>Ascomycota</taxon>
        <taxon>Pezizomycotina</taxon>
        <taxon>Dothideomycetes</taxon>
        <taxon>Dothideomycetidae</taxon>
        <taxon>Mycosphaerellales</taxon>
        <taxon>Mycosphaerellaceae</taxon>
        <taxon>Septoria</taxon>
    </lineage>
</organism>
<protein>
    <submittedName>
        <fullName evidence="2">Uncharacterized protein</fullName>
    </submittedName>
</protein>
<dbReference type="Proteomes" id="UP001056384">
    <property type="component" value="Chromosome 4"/>
</dbReference>
<proteinExistence type="predicted"/>
<dbReference type="EMBL" id="CP099421">
    <property type="protein sequence ID" value="USW52638.1"/>
    <property type="molecule type" value="Genomic_DNA"/>
</dbReference>
<dbReference type="OrthoDB" id="3643229at2759"/>
<evidence type="ECO:0000313" key="2">
    <source>
        <dbReference type="EMBL" id="USW52638.1"/>
    </source>
</evidence>
<reference evidence="2" key="1">
    <citation type="submission" date="2022-06" db="EMBL/GenBank/DDBJ databases">
        <title>Complete genome sequences of two strains of the flax pathogen Septoria linicola.</title>
        <authorList>
            <person name="Lapalu N."/>
            <person name="Simon A."/>
            <person name="Demenou B."/>
            <person name="Paumier D."/>
            <person name="Guillot M.-P."/>
            <person name="Gout L."/>
            <person name="Valade R."/>
        </authorList>
    </citation>
    <scope>NUCLEOTIDE SEQUENCE</scope>
    <source>
        <strain evidence="2">SE15195</strain>
    </source>
</reference>